<dbReference type="AlphaFoldDB" id="F6F217"/>
<dbReference type="Proteomes" id="UP000007150">
    <property type="component" value="Chromosome 2"/>
</dbReference>
<evidence type="ECO:0000313" key="1">
    <source>
        <dbReference type="EMBL" id="AEG51583.1"/>
    </source>
</evidence>
<dbReference type="HOGENOM" id="CLU_162024_1_0_5"/>
<dbReference type="RefSeq" id="WP_013849806.1">
    <property type="nucleotide sequence ID" value="NC_015594.1"/>
</dbReference>
<proteinExistence type="predicted"/>
<dbReference type="EMBL" id="CP002799">
    <property type="protein sequence ID" value="AEG51583.1"/>
    <property type="molecule type" value="Genomic_DNA"/>
</dbReference>
<reference evidence="1 2" key="1">
    <citation type="submission" date="2011-05" db="EMBL/GenBank/DDBJ databases">
        <title>Complete sequence of chromosome 2 of Sphingobium chlorophenolicum L-1.</title>
        <authorList>
            <consortium name="US DOE Joint Genome Institute"/>
            <person name="Lucas S."/>
            <person name="Han J."/>
            <person name="Lapidus A."/>
            <person name="Cheng J.-F."/>
            <person name="Goodwin L."/>
            <person name="Pitluck S."/>
            <person name="Peters L."/>
            <person name="Daligault H."/>
            <person name="Han C."/>
            <person name="Tapia R."/>
            <person name="Land M."/>
            <person name="Hauser L."/>
            <person name="Kyrpides N."/>
            <person name="Ivanova N."/>
            <person name="Pagani I."/>
            <person name="Turner P."/>
            <person name="Copley S."/>
            <person name="Woyke T."/>
        </authorList>
    </citation>
    <scope>NUCLEOTIDE SEQUENCE [LARGE SCALE GENOMIC DNA]</scope>
    <source>
        <strain evidence="1 2">L-1</strain>
    </source>
</reference>
<dbReference type="STRING" id="690566.Sphch_4004"/>
<name>F6F217_SPHCR</name>
<organism evidence="1 2">
    <name type="scientific">Sphingobium chlorophenolicum L-1</name>
    <dbReference type="NCBI Taxonomy" id="690566"/>
    <lineage>
        <taxon>Bacteria</taxon>
        <taxon>Pseudomonadati</taxon>
        <taxon>Pseudomonadota</taxon>
        <taxon>Alphaproteobacteria</taxon>
        <taxon>Sphingomonadales</taxon>
        <taxon>Sphingomonadaceae</taxon>
        <taxon>Sphingobium</taxon>
    </lineage>
</organism>
<accession>F6F217</accession>
<sequence length="111" mass="12088">MALLPDGFADLLPFVAQWAKDDVQERHRQRFAAGMDGVQAFYDAVAPRATDMMAYLDTVPLDDMPEEAANLYKLLMALAHVTLSVEHHGELAPPGTAFNPAVQIVRGPTPA</sequence>
<keyword evidence="2" id="KW-1185">Reference proteome</keyword>
<gene>
    <name evidence="1" type="ORF">Sphch_4004</name>
</gene>
<evidence type="ECO:0000313" key="2">
    <source>
        <dbReference type="Proteomes" id="UP000007150"/>
    </source>
</evidence>
<protein>
    <submittedName>
        <fullName evidence="1">Uncharacterized protein</fullName>
    </submittedName>
</protein>
<dbReference type="KEGG" id="sch:Sphch_4004"/>